<organism evidence="1 2">
    <name type="scientific">Sorangium cellulosum</name>
    <name type="common">Polyangium cellulosum</name>
    <dbReference type="NCBI Taxonomy" id="56"/>
    <lineage>
        <taxon>Bacteria</taxon>
        <taxon>Pseudomonadati</taxon>
        <taxon>Myxococcota</taxon>
        <taxon>Polyangia</taxon>
        <taxon>Polyangiales</taxon>
        <taxon>Polyangiaceae</taxon>
        <taxon>Sorangium</taxon>
    </lineage>
</organism>
<proteinExistence type="predicted"/>
<dbReference type="AlphaFoldDB" id="A0A4P2QQM7"/>
<reference evidence="1 2" key="1">
    <citation type="submission" date="2015-09" db="EMBL/GenBank/DDBJ databases">
        <title>Sorangium comparison.</title>
        <authorList>
            <person name="Zaburannyi N."/>
            <person name="Bunk B."/>
            <person name="Overmann J."/>
            <person name="Mueller R."/>
        </authorList>
    </citation>
    <scope>NUCLEOTIDE SEQUENCE [LARGE SCALE GENOMIC DNA]</scope>
    <source>
        <strain evidence="1 2">So ce836</strain>
    </source>
</reference>
<dbReference type="Gene3D" id="3.40.630.30">
    <property type="match status" value="1"/>
</dbReference>
<dbReference type="InterPro" id="IPR016181">
    <property type="entry name" value="Acyl_CoA_acyltransferase"/>
</dbReference>
<protein>
    <submittedName>
        <fullName evidence="1">Uncharacterized protein</fullName>
    </submittedName>
</protein>
<evidence type="ECO:0000313" key="2">
    <source>
        <dbReference type="Proteomes" id="UP000295497"/>
    </source>
</evidence>
<name>A0A4P2QQM7_SORCE</name>
<dbReference type="RefSeq" id="WP_165374050.1">
    <property type="nucleotide sequence ID" value="NZ_CP012672.1"/>
</dbReference>
<dbReference type="Proteomes" id="UP000295497">
    <property type="component" value="Chromosome"/>
</dbReference>
<evidence type="ECO:0000313" key="1">
    <source>
        <dbReference type="EMBL" id="AUX31823.1"/>
    </source>
</evidence>
<gene>
    <name evidence="1" type="ORF">SOCE836_039560</name>
</gene>
<accession>A0A4P2QQM7</accession>
<dbReference type="SUPFAM" id="SSF55729">
    <property type="entry name" value="Acyl-CoA N-acyltransferases (Nat)"/>
    <property type="match status" value="1"/>
</dbReference>
<dbReference type="EMBL" id="CP012672">
    <property type="protein sequence ID" value="AUX31823.1"/>
    <property type="molecule type" value="Genomic_DNA"/>
</dbReference>
<sequence length="55" mass="5351">MSEPLGAAVLLAARDGGAARAILFTGAENRAAIAACASLGFTPVGDYGLFLLAGA</sequence>